<dbReference type="HAMAP" id="MF_01464_B">
    <property type="entry name" value="SecF_B"/>
    <property type="match status" value="1"/>
</dbReference>
<feature type="transmembrane region" description="Helical" evidence="9">
    <location>
        <begin position="161"/>
        <end position="184"/>
    </location>
</feature>
<evidence type="ECO:0000313" key="11">
    <source>
        <dbReference type="EMBL" id="AHX11345.1"/>
    </source>
</evidence>
<dbReference type="Pfam" id="PF02355">
    <property type="entry name" value="SecD_SecF_C"/>
    <property type="match status" value="1"/>
</dbReference>
<dbReference type="AlphaFoldDB" id="X5HLP9"/>
<comment type="similarity">
    <text evidence="9">Belongs to the SecD/SecF family. SecF subfamily.</text>
</comment>
<evidence type="ECO:0000256" key="2">
    <source>
        <dbReference type="ARBA" id="ARBA00022448"/>
    </source>
</evidence>
<reference evidence="11 12" key="1">
    <citation type="submission" date="2014-03" db="EMBL/GenBank/DDBJ databases">
        <title>Sequencing and Comparison of Genomes and Transcriptome Profiles of Human Ehrlichiosis Agents.</title>
        <authorList>
            <person name="Lin M."/>
            <person name="Daugherty S.C."/>
            <person name="Nagaraj S."/>
            <person name="Cheng Z."/>
            <person name="Xiong Q."/>
            <person name="Lin F.-Y."/>
            <person name="Sengamalay N."/>
            <person name="Ott S."/>
            <person name="Godinez A."/>
            <person name="Tallon L.J."/>
            <person name="Sadzewicz L."/>
            <person name="Fraser C.M."/>
            <person name="Dunning Hotopp J.C."/>
            <person name="Rikihisa Y."/>
        </authorList>
    </citation>
    <scope>NUCLEOTIDE SEQUENCE [LARGE SCALE GENOMIC DNA]</scope>
    <source>
        <strain evidence="11 12">Oregon</strain>
    </source>
</reference>
<dbReference type="InterPro" id="IPR055344">
    <property type="entry name" value="SecD_SecF_C_bact"/>
</dbReference>
<evidence type="ECO:0000259" key="10">
    <source>
        <dbReference type="Pfam" id="PF02355"/>
    </source>
</evidence>
<dbReference type="GO" id="GO:0005886">
    <property type="term" value="C:plasma membrane"/>
    <property type="evidence" value="ECO:0007669"/>
    <property type="project" value="UniProtKB-SubCell"/>
</dbReference>
<evidence type="ECO:0000256" key="8">
    <source>
        <dbReference type="ARBA" id="ARBA00023136"/>
    </source>
</evidence>
<organism evidence="11 12">
    <name type="scientific">Neorickettsia helminthoeca str. Oregon</name>
    <dbReference type="NCBI Taxonomy" id="1286528"/>
    <lineage>
        <taxon>Bacteria</taxon>
        <taxon>Pseudomonadati</taxon>
        <taxon>Pseudomonadota</taxon>
        <taxon>Alphaproteobacteria</taxon>
        <taxon>Rickettsiales</taxon>
        <taxon>Anaplasmataceae</taxon>
        <taxon>Neorickettsia</taxon>
    </lineage>
</organism>
<keyword evidence="2 9" id="KW-0813">Transport</keyword>
<evidence type="ECO:0000256" key="9">
    <source>
        <dbReference type="HAMAP-Rule" id="MF_01464"/>
    </source>
</evidence>
<dbReference type="GO" id="GO:0043952">
    <property type="term" value="P:protein transport by the Sec complex"/>
    <property type="evidence" value="ECO:0007669"/>
    <property type="project" value="UniProtKB-UniRule"/>
</dbReference>
<dbReference type="PRINTS" id="PR01755">
    <property type="entry name" value="SECFTRNLCASE"/>
</dbReference>
<keyword evidence="3 9" id="KW-1003">Cell membrane</keyword>
<keyword evidence="12" id="KW-1185">Reference proteome</keyword>
<dbReference type="GO" id="GO:0015450">
    <property type="term" value="F:protein-transporting ATPase activity"/>
    <property type="evidence" value="ECO:0007669"/>
    <property type="project" value="InterPro"/>
</dbReference>
<dbReference type="PANTHER" id="PTHR30081">
    <property type="entry name" value="PROTEIN-EXPORT MEMBRANE PROTEIN SEC"/>
    <property type="match status" value="1"/>
</dbReference>
<evidence type="ECO:0000256" key="6">
    <source>
        <dbReference type="ARBA" id="ARBA00022989"/>
    </source>
</evidence>
<dbReference type="GO" id="GO:0065002">
    <property type="term" value="P:intracellular protein transmembrane transport"/>
    <property type="evidence" value="ECO:0007669"/>
    <property type="project" value="UniProtKB-UniRule"/>
</dbReference>
<evidence type="ECO:0000256" key="5">
    <source>
        <dbReference type="ARBA" id="ARBA00022927"/>
    </source>
</evidence>
<comment type="subunit">
    <text evidence="9">Forms a complex with SecD. Part of the essential Sec protein translocation apparatus which comprises SecA, SecYEG and auxiliary proteins SecDF-YajC and YidC.</text>
</comment>
<sequence>MNFVFSRLLDHCDFDFLRYRKIAFYMSLVLTVTTFFFLGTKGLNFGIDFTGGLVLEIRSQGDINIDHLRDEMVKAQDLPAASIQRLENPRHISIKVRSKNSQETLDRVKAFLKPYNFQYERIDYVGPQIGHSLIYKSILAIGFSVLGIFIYLLFRFSYSFALAGVVTIIHDVIFLMCIYSSLAIEFNTSSVAAVLTIIGYSINDSVVIFDKLRENIGVKDLYKRINISVNTTLSRTILTSFTTMLAIAPVALLSNGDIQTFALMILSGVAIGTYSSIFISAPLALLKRHNAEKIV</sequence>
<dbReference type="KEGG" id="nhm:NHE_0397"/>
<feature type="transmembrane region" description="Helical" evidence="9">
    <location>
        <begin position="133"/>
        <end position="154"/>
    </location>
</feature>
<dbReference type="PANTHER" id="PTHR30081:SF8">
    <property type="entry name" value="PROTEIN TRANSLOCASE SUBUNIT SECF"/>
    <property type="match status" value="1"/>
</dbReference>
<feature type="transmembrane region" description="Helical" evidence="9">
    <location>
        <begin position="233"/>
        <end position="254"/>
    </location>
</feature>
<dbReference type="SUPFAM" id="SSF82866">
    <property type="entry name" value="Multidrug efflux transporter AcrB transmembrane domain"/>
    <property type="match status" value="1"/>
</dbReference>
<feature type="domain" description="Protein export membrane protein SecD/SecF C-terminal" evidence="10">
    <location>
        <begin position="114"/>
        <end position="286"/>
    </location>
</feature>
<dbReference type="RefSeq" id="WP_038559329.1">
    <property type="nucleotide sequence ID" value="NZ_CP007481.1"/>
</dbReference>
<dbReference type="OrthoDB" id="9774769at2"/>
<name>X5HLP9_9RICK</name>
<keyword evidence="5 9" id="KW-0653">Protein transport</keyword>
<keyword evidence="8 9" id="KW-0472">Membrane</keyword>
<dbReference type="NCBIfam" id="TIGR00966">
    <property type="entry name" value="transloc_SecF"/>
    <property type="match status" value="1"/>
</dbReference>
<dbReference type="InterPro" id="IPR022645">
    <property type="entry name" value="SecD/SecF_bac"/>
</dbReference>
<dbReference type="Pfam" id="PF07549">
    <property type="entry name" value="Sec_GG"/>
    <property type="match status" value="1"/>
</dbReference>
<dbReference type="HOGENOM" id="CLU_050012_1_1_5"/>
<dbReference type="NCBIfam" id="TIGR00916">
    <property type="entry name" value="2A0604s01"/>
    <property type="match status" value="1"/>
</dbReference>
<feature type="transmembrane region" description="Helical" evidence="9">
    <location>
        <begin position="190"/>
        <end position="212"/>
    </location>
</feature>
<dbReference type="InterPro" id="IPR022646">
    <property type="entry name" value="SecD/SecF_CS"/>
</dbReference>
<protein>
    <recommendedName>
        <fullName evidence="9">Protein-export membrane protein SecF</fullName>
    </recommendedName>
</protein>
<dbReference type="EMBL" id="CP007481">
    <property type="protein sequence ID" value="AHX11345.1"/>
    <property type="molecule type" value="Genomic_DNA"/>
</dbReference>
<comment type="function">
    <text evidence="9">Part of the Sec protein translocase complex. Interacts with the SecYEG preprotein conducting channel. SecDF uses the proton motive force (PMF) to complete protein translocation after the ATP-dependent function of SecA.</text>
</comment>
<dbReference type="STRING" id="1286528.NHE_0397"/>
<evidence type="ECO:0000256" key="3">
    <source>
        <dbReference type="ARBA" id="ARBA00022475"/>
    </source>
</evidence>
<dbReference type="Gene3D" id="1.20.1640.10">
    <property type="entry name" value="Multidrug efflux transporter AcrB transmembrane domain"/>
    <property type="match status" value="1"/>
</dbReference>
<proteinExistence type="inferred from homology"/>
<accession>X5HLP9</accession>
<evidence type="ECO:0000256" key="1">
    <source>
        <dbReference type="ARBA" id="ARBA00004651"/>
    </source>
</evidence>
<keyword evidence="6 9" id="KW-1133">Transmembrane helix</keyword>
<feature type="transmembrane region" description="Helical" evidence="9">
    <location>
        <begin position="22"/>
        <end position="39"/>
    </location>
</feature>
<dbReference type="GO" id="GO:0006605">
    <property type="term" value="P:protein targeting"/>
    <property type="evidence" value="ECO:0007669"/>
    <property type="project" value="UniProtKB-UniRule"/>
</dbReference>
<comment type="subcellular location">
    <subcellularLocation>
        <location evidence="1 9">Cell membrane</location>
        <topology evidence="1 9">Multi-pass membrane protein</topology>
    </subcellularLocation>
</comment>
<evidence type="ECO:0000256" key="7">
    <source>
        <dbReference type="ARBA" id="ARBA00023010"/>
    </source>
</evidence>
<keyword evidence="4 9" id="KW-0812">Transmembrane</keyword>
<dbReference type="InterPro" id="IPR048634">
    <property type="entry name" value="SecD_SecF_C"/>
</dbReference>
<dbReference type="Proteomes" id="UP000023755">
    <property type="component" value="Chromosome"/>
</dbReference>
<dbReference type="InterPro" id="IPR005665">
    <property type="entry name" value="SecF_bac"/>
</dbReference>
<gene>
    <name evidence="9 11" type="primary">secF</name>
    <name evidence="11" type="ORF">NHE_0397</name>
</gene>
<evidence type="ECO:0000256" key="4">
    <source>
        <dbReference type="ARBA" id="ARBA00022692"/>
    </source>
</evidence>
<keyword evidence="7 9" id="KW-0811">Translocation</keyword>
<feature type="transmembrane region" description="Helical" evidence="9">
    <location>
        <begin position="260"/>
        <end position="286"/>
    </location>
</feature>
<evidence type="ECO:0000313" key="12">
    <source>
        <dbReference type="Proteomes" id="UP000023755"/>
    </source>
</evidence>
<dbReference type="InterPro" id="IPR022813">
    <property type="entry name" value="SecD/SecF_arch_bac"/>
</dbReference>